<evidence type="ECO:0000313" key="5">
    <source>
        <dbReference type="Proteomes" id="UP000559256"/>
    </source>
</evidence>
<gene>
    <name evidence="4" type="ORF">D9758_007314</name>
</gene>
<dbReference type="EMBL" id="JAACJM010000039">
    <property type="protein sequence ID" value="KAF5361650.1"/>
    <property type="molecule type" value="Genomic_DNA"/>
</dbReference>
<keyword evidence="5" id="KW-1185">Reference proteome</keyword>
<reference evidence="4 5" key="1">
    <citation type="journal article" date="2020" name="ISME J.">
        <title>Uncovering the hidden diversity of litter-decomposition mechanisms in mushroom-forming fungi.</title>
        <authorList>
            <person name="Floudas D."/>
            <person name="Bentzer J."/>
            <person name="Ahren D."/>
            <person name="Johansson T."/>
            <person name="Persson P."/>
            <person name="Tunlid A."/>
        </authorList>
    </citation>
    <scope>NUCLEOTIDE SEQUENCE [LARGE SCALE GENOMIC DNA]</scope>
    <source>
        <strain evidence="4 5">CBS 291.85</strain>
    </source>
</reference>
<comment type="caution">
    <text evidence="4">The sequence shown here is derived from an EMBL/GenBank/DDBJ whole genome shotgun (WGS) entry which is preliminary data.</text>
</comment>
<dbReference type="AlphaFoldDB" id="A0A8H5GBF5"/>
<dbReference type="CDD" id="cd03443">
    <property type="entry name" value="PaaI_thioesterase"/>
    <property type="match status" value="1"/>
</dbReference>
<evidence type="ECO:0000256" key="1">
    <source>
        <dbReference type="ARBA" id="ARBA00008324"/>
    </source>
</evidence>
<sequence>MSFRNPKQPKPSKDLDVSHVSGNVSEDIKRLLAYPWESLYLGEDDDGQWRWWGYNSDLFKRTKVTEVSVEKNALEAKKYTGKVVCEIDVERDMVNPDRVLQGGCTAFLADMCTNLCLFALAMHAGGEQNSTSQALNVIYHAPSPLGDRLRITSTTISLGARTMSARVEMWSIKYHRLIASAVHMKMLPSVPAPKTKL</sequence>
<dbReference type="InterPro" id="IPR039298">
    <property type="entry name" value="ACOT13"/>
</dbReference>
<dbReference type="InterPro" id="IPR006683">
    <property type="entry name" value="Thioestr_dom"/>
</dbReference>
<dbReference type="GO" id="GO:0047617">
    <property type="term" value="F:fatty acyl-CoA hydrolase activity"/>
    <property type="evidence" value="ECO:0007669"/>
    <property type="project" value="InterPro"/>
</dbReference>
<dbReference type="Proteomes" id="UP000559256">
    <property type="component" value="Unassembled WGS sequence"/>
</dbReference>
<dbReference type="Pfam" id="PF03061">
    <property type="entry name" value="4HBT"/>
    <property type="match status" value="1"/>
</dbReference>
<protein>
    <recommendedName>
        <fullName evidence="3">Thioesterase domain-containing protein</fullName>
    </recommendedName>
</protein>
<dbReference type="Gene3D" id="3.10.129.10">
    <property type="entry name" value="Hotdog Thioesterase"/>
    <property type="match status" value="1"/>
</dbReference>
<evidence type="ECO:0000259" key="3">
    <source>
        <dbReference type="Pfam" id="PF03061"/>
    </source>
</evidence>
<dbReference type="PANTHER" id="PTHR21660">
    <property type="entry name" value="THIOESTERASE SUPERFAMILY MEMBER-RELATED"/>
    <property type="match status" value="1"/>
</dbReference>
<evidence type="ECO:0000256" key="2">
    <source>
        <dbReference type="ARBA" id="ARBA00022801"/>
    </source>
</evidence>
<dbReference type="OrthoDB" id="2831072at2759"/>
<comment type="similarity">
    <text evidence="1">Belongs to the thioesterase PaaI family.</text>
</comment>
<dbReference type="InterPro" id="IPR029069">
    <property type="entry name" value="HotDog_dom_sf"/>
</dbReference>
<evidence type="ECO:0000313" key="4">
    <source>
        <dbReference type="EMBL" id="KAF5361650.1"/>
    </source>
</evidence>
<keyword evidence="2" id="KW-0378">Hydrolase</keyword>
<feature type="domain" description="Thioesterase" evidence="3">
    <location>
        <begin position="102"/>
        <end position="171"/>
    </location>
</feature>
<dbReference type="PANTHER" id="PTHR21660:SF1">
    <property type="entry name" value="ACYL-COENZYME A THIOESTERASE 13"/>
    <property type="match status" value="1"/>
</dbReference>
<dbReference type="SUPFAM" id="SSF54637">
    <property type="entry name" value="Thioesterase/thiol ester dehydrase-isomerase"/>
    <property type="match status" value="1"/>
</dbReference>
<accession>A0A8H5GBF5</accession>
<proteinExistence type="inferred from homology"/>
<name>A0A8H5GBF5_9AGAR</name>
<organism evidence="4 5">
    <name type="scientific">Tetrapyrgos nigripes</name>
    <dbReference type="NCBI Taxonomy" id="182062"/>
    <lineage>
        <taxon>Eukaryota</taxon>
        <taxon>Fungi</taxon>
        <taxon>Dikarya</taxon>
        <taxon>Basidiomycota</taxon>
        <taxon>Agaricomycotina</taxon>
        <taxon>Agaricomycetes</taxon>
        <taxon>Agaricomycetidae</taxon>
        <taxon>Agaricales</taxon>
        <taxon>Marasmiineae</taxon>
        <taxon>Marasmiaceae</taxon>
        <taxon>Tetrapyrgos</taxon>
    </lineage>
</organism>